<dbReference type="InterPro" id="IPR011990">
    <property type="entry name" value="TPR-like_helical_dom_sf"/>
</dbReference>
<dbReference type="PANTHER" id="PTHR45783">
    <property type="entry name" value="KINESIN LIGHT CHAIN"/>
    <property type="match status" value="1"/>
</dbReference>
<dbReference type="AlphaFoldDB" id="A0A9P1DMG0"/>
<dbReference type="GO" id="GO:0005871">
    <property type="term" value="C:kinesin complex"/>
    <property type="evidence" value="ECO:0007669"/>
    <property type="project" value="InterPro"/>
</dbReference>
<dbReference type="Gene3D" id="1.25.40.10">
    <property type="entry name" value="Tetratricopeptide repeat domain"/>
    <property type="match status" value="2"/>
</dbReference>
<dbReference type="SUPFAM" id="SSF48452">
    <property type="entry name" value="TPR-like"/>
    <property type="match status" value="2"/>
</dbReference>
<comment type="subcellular location">
    <subcellularLocation>
        <location evidence="1">Cytoplasm</location>
        <location evidence="1">Cytoskeleton</location>
    </subcellularLocation>
</comment>
<dbReference type="GO" id="GO:0007018">
    <property type="term" value="P:microtubule-based movement"/>
    <property type="evidence" value="ECO:0007669"/>
    <property type="project" value="TreeGrafter"/>
</dbReference>
<keyword evidence="5" id="KW-0677">Repeat</keyword>
<evidence type="ECO:0000256" key="2">
    <source>
        <dbReference type="ARBA" id="ARBA00009622"/>
    </source>
</evidence>
<organism evidence="11">
    <name type="scientific">Cladocopium goreaui</name>
    <dbReference type="NCBI Taxonomy" id="2562237"/>
    <lineage>
        <taxon>Eukaryota</taxon>
        <taxon>Sar</taxon>
        <taxon>Alveolata</taxon>
        <taxon>Dinophyceae</taxon>
        <taxon>Suessiales</taxon>
        <taxon>Symbiodiniaceae</taxon>
        <taxon>Cladocopium</taxon>
    </lineage>
</organism>
<evidence type="ECO:0000313" key="11">
    <source>
        <dbReference type="EMBL" id="CAI4011343.1"/>
    </source>
</evidence>
<feature type="non-terminal residue" evidence="11">
    <location>
        <position position="1"/>
    </location>
</feature>
<evidence type="ECO:0000256" key="6">
    <source>
        <dbReference type="ARBA" id="ARBA00022803"/>
    </source>
</evidence>
<dbReference type="EMBL" id="CAMXCT010005086">
    <property type="protein sequence ID" value="CAI4011343.1"/>
    <property type="molecule type" value="Genomic_DNA"/>
</dbReference>
<dbReference type="GO" id="GO:0005737">
    <property type="term" value="C:cytoplasm"/>
    <property type="evidence" value="ECO:0007669"/>
    <property type="project" value="TreeGrafter"/>
</dbReference>
<dbReference type="EMBL" id="CAMXCT020005086">
    <property type="protein sequence ID" value="CAL1164718.1"/>
    <property type="molecule type" value="Genomic_DNA"/>
</dbReference>
<keyword evidence="8" id="KW-0505">Motor protein</keyword>
<evidence type="ECO:0000256" key="4">
    <source>
        <dbReference type="ARBA" id="ARBA00022701"/>
    </source>
</evidence>
<dbReference type="GO" id="GO:0005874">
    <property type="term" value="C:microtubule"/>
    <property type="evidence" value="ECO:0007669"/>
    <property type="project" value="UniProtKB-KW"/>
</dbReference>
<dbReference type="Pfam" id="PF13374">
    <property type="entry name" value="TPR_10"/>
    <property type="match status" value="1"/>
</dbReference>
<reference evidence="11" key="1">
    <citation type="submission" date="2022-10" db="EMBL/GenBank/DDBJ databases">
        <authorList>
            <person name="Chen Y."/>
            <person name="Dougan E. K."/>
            <person name="Chan C."/>
            <person name="Rhodes N."/>
            <person name="Thang M."/>
        </authorList>
    </citation>
    <scope>NUCLEOTIDE SEQUENCE</scope>
</reference>
<proteinExistence type="inferred from homology"/>
<protein>
    <submittedName>
        <fullName evidence="13">Kinesin light chain 3</fullName>
    </submittedName>
</protein>
<keyword evidence="3" id="KW-0963">Cytoplasm</keyword>
<dbReference type="EMBL" id="CAMXCT030005086">
    <property type="protein sequence ID" value="CAL4798655.1"/>
    <property type="molecule type" value="Genomic_DNA"/>
</dbReference>
<name>A0A9P1DMG0_9DINO</name>
<dbReference type="Pfam" id="PF13424">
    <property type="entry name" value="TPR_12"/>
    <property type="match status" value="2"/>
</dbReference>
<evidence type="ECO:0000256" key="5">
    <source>
        <dbReference type="ARBA" id="ARBA00022737"/>
    </source>
</evidence>
<gene>
    <name evidence="11" type="ORF">C1SCF055_LOCUS36521</name>
</gene>
<dbReference type="InterPro" id="IPR019734">
    <property type="entry name" value="TPR_rpt"/>
</dbReference>
<dbReference type="InterPro" id="IPR002151">
    <property type="entry name" value="Kinesin_light"/>
</dbReference>
<reference evidence="12" key="2">
    <citation type="submission" date="2024-04" db="EMBL/GenBank/DDBJ databases">
        <authorList>
            <person name="Chen Y."/>
            <person name="Shah S."/>
            <person name="Dougan E. K."/>
            <person name="Thang M."/>
            <person name="Chan C."/>
        </authorList>
    </citation>
    <scope>NUCLEOTIDE SEQUENCE [LARGE SCALE GENOMIC DNA]</scope>
</reference>
<evidence type="ECO:0000256" key="9">
    <source>
        <dbReference type="ARBA" id="ARBA00023212"/>
    </source>
</evidence>
<keyword evidence="6" id="KW-0802">TPR repeat</keyword>
<dbReference type="SMART" id="SM00028">
    <property type="entry name" value="TPR"/>
    <property type="match status" value="2"/>
</dbReference>
<evidence type="ECO:0000256" key="7">
    <source>
        <dbReference type="ARBA" id="ARBA00023054"/>
    </source>
</evidence>
<dbReference type="OrthoDB" id="443949at2759"/>
<keyword evidence="7" id="KW-0175">Coiled coil</keyword>
<evidence type="ECO:0000256" key="3">
    <source>
        <dbReference type="ARBA" id="ARBA00022490"/>
    </source>
</evidence>
<comment type="similarity">
    <text evidence="2">Belongs to the kinesin light chain family.</text>
</comment>
<comment type="caution">
    <text evidence="11">The sequence shown here is derived from an EMBL/GenBank/DDBJ whole genome shotgun (WGS) entry which is preliminary data.</text>
</comment>
<evidence type="ECO:0000256" key="1">
    <source>
        <dbReference type="ARBA" id="ARBA00004245"/>
    </source>
</evidence>
<sequence>AEALHRRALAGHEAHLGANHPHTLNSMSNLAAILWKQGKLEEAEEVQRKALARREAQLGASHPNTLISVNVLAGILKSQGKLEEAEGLHRRALEGRESQLGPQHPDTLTAVNNLAMLLQKQGKLEEAEELCRRALTGQEDQLGPEHPDTLTSVRNLAILLEDKGSVTEAGKLYLRELRGLEELHGPDSEEVRASRRNLERFQQEHGPEICRQIGIFQPVTLHMVGVSVPLGAEAAIHTARQWCQRSAGKSDMVFLSLDFENAFNSIDRLGMLREIRLRFPGLAPWAEWTYWWPVAGLRLNPHKCILTTCAGCEHSVDLAAFPSGFQLNTSGQFSILGAPIGPASFCESFTSAKRIGTAKPLLHQIAELPDPQTGLLLLRDCASWCKFSFSTRVTPPASITQASANFDNEIRHCLESVCTGPLSPDAWLQASLSTSSGGLGLRHSARHGPAAYAISLFHTQLLCNALGPQYQSNHSDAFQSATQDVLPADRLPTPLPPTLRQQQLSQALDKATVEHLARPAPGREAFRAHLKLLQQPGAGAWLRAPPSEALGLHVASSLFIVMVQMRLRLPVGDQDMPCPLCDGVLDRQGLHPEIEKAGLLPPRPDDGGGPEDGARQAGGGRRPADVWVGSWGLHGAAAFDLAVTSGLRQGSVGASATAGERAAADYEAKKCAFLNTHAQCQAEGLQFLPLVAEAIGGGWGPTGVATWNSLGAAIAARTGEPSSLETSRLYQALGITLHRENARAVLRRRATIPDTRALPD</sequence>
<keyword evidence="4" id="KW-0493">Microtubule</keyword>
<evidence type="ECO:0000313" key="12">
    <source>
        <dbReference type="EMBL" id="CAL1164718.1"/>
    </source>
</evidence>
<evidence type="ECO:0000256" key="8">
    <source>
        <dbReference type="ARBA" id="ARBA00023175"/>
    </source>
</evidence>
<keyword evidence="9" id="KW-0206">Cytoskeleton</keyword>
<evidence type="ECO:0000313" key="14">
    <source>
        <dbReference type="Proteomes" id="UP001152797"/>
    </source>
</evidence>
<feature type="region of interest" description="Disordered" evidence="10">
    <location>
        <begin position="596"/>
        <end position="622"/>
    </location>
</feature>
<evidence type="ECO:0000313" key="13">
    <source>
        <dbReference type="EMBL" id="CAL4798655.1"/>
    </source>
</evidence>
<keyword evidence="14" id="KW-1185">Reference proteome</keyword>
<feature type="non-terminal residue" evidence="11">
    <location>
        <position position="760"/>
    </location>
</feature>
<dbReference type="GO" id="GO:0019894">
    <property type="term" value="F:kinesin binding"/>
    <property type="evidence" value="ECO:0007669"/>
    <property type="project" value="TreeGrafter"/>
</dbReference>
<dbReference type="PANTHER" id="PTHR45783:SF3">
    <property type="entry name" value="KINESIN LIGHT CHAIN"/>
    <property type="match status" value="1"/>
</dbReference>
<dbReference type="Proteomes" id="UP001152797">
    <property type="component" value="Unassembled WGS sequence"/>
</dbReference>
<evidence type="ECO:0000256" key="10">
    <source>
        <dbReference type="SAM" id="MobiDB-lite"/>
    </source>
</evidence>
<accession>A0A9P1DMG0</accession>